<dbReference type="Pfam" id="PF09568">
    <property type="entry name" value="RE_MjaI"/>
    <property type="match status" value="1"/>
</dbReference>
<organism evidence="1 2">
    <name type="scientific">Hallella bergensis DSM 17361</name>
    <dbReference type="NCBI Taxonomy" id="585502"/>
    <lineage>
        <taxon>Bacteria</taxon>
        <taxon>Pseudomonadati</taxon>
        <taxon>Bacteroidota</taxon>
        <taxon>Bacteroidia</taxon>
        <taxon>Bacteroidales</taxon>
        <taxon>Prevotellaceae</taxon>
        <taxon>Hallella</taxon>
    </lineage>
</organism>
<dbReference type="AlphaFoldDB" id="D1PVG3"/>
<dbReference type="Proteomes" id="UP000003160">
    <property type="component" value="Unassembled WGS sequence"/>
</dbReference>
<dbReference type="OrthoDB" id="1708084at2"/>
<dbReference type="EMBL" id="ACKS01000038">
    <property type="protein sequence ID" value="EFA44624.1"/>
    <property type="molecule type" value="Genomic_DNA"/>
</dbReference>
<dbReference type="eggNOG" id="ENOG5032Q45">
    <property type="taxonomic scope" value="Bacteria"/>
</dbReference>
<dbReference type="GO" id="GO:0009036">
    <property type="term" value="F:type II site-specific deoxyribonuclease activity"/>
    <property type="evidence" value="ECO:0007669"/>
    <property type="project" value="InterPro"/>
</dbReference>
<name>D1PVG3_9BACT</name>
<reference evidence="1 2" key="1">
    <citation type="submission" date="2009-10" db="EMBL/GenBank/DDBJ databases">
        <authorList>
            <person name="Qin X."/>
            <person name="Bachman B."/>
            <person name="Battles P."/>
            <person name="Bell A."/>
            <person name="Bess C."/>
            <person name="Bickham C."/>
            <person name="Chaboub L."/>
            <person name="Chen D."/>
            <person name="Coyle M."/>
            <person name="Deiros D.R."/>
            <person name="Dinh H."/>
            <person name="Forbes L."/>
            <person name="Fowler G."/>
            <person name="Francisco L."/>
            <person name="Fu Q."/>
            <person name="Gubbala S."/>
            <person name="Hale W."/>
            <person name="Han Y."/>
            <person name="Hemphill L."/>
            <person name="Highlander S.K."/>
            <person name="Hirani K."/>
            <person name="Hogues M."/>
            <person name="Jackson L."/>
            <person name="Jakkamsetti A."/>
            <person name="Javaid M."/>
            <person name="Jiang H."/>
            <person name="Korchina V."/>
            <person name="Kovar C."/>
            <person name="Lara F."/>
            <person name="Lee S."/>
            <person name="Mata R."/>
            <person name="Mathew T."/>
            <person name="Moen C."/>
            <person name="Morales K."/>
            <person name="Munidasa M."/>
            <person name="Nazareth L."/>
            <person name="Ngo R."/>
            <person name="Nguyen L."/>
            <person name="Okwuonu G."/>
            <person name="Ongeri F."/>
            <person name="Patil S."/>
            <person name="Petrosino J."/>
            <person name="Pham C."/>
            <person name="Pham P."/>
            <person name="Pu L.-L."/>
            <person name="Puazo M."/>
            <person name="Raj R."/>
            <person name="Reid J."/>
            <person name="Rouhana J."/>
            <person name="Saada N."/>
            <person name="Shang Y."/>
            <person name="Simmons D."/>
            <person name="Thornton R."/>
            <person name="Warren J."/>
            <person name="Weissenberger G."/>
            <person name="Zhang J."/>
            <person name="Zhang L."/>
            <person name="Zhou C."/>
            <person name="Zhu D."/>
            <person name="Muzny D."/>
            <person name="Worley K."/>
            <person name="Gibbs R."/>
        </authorList>
    </citation>
    <scope>NUCLEOTIDE SEQUENCE [LARGE SCALE GENOMIC DNA]</scope>
    <source>
        <strain evidence="1 2">DSM 17361</strain>
    </source>
</reference>
<comment type="caution">
    <text evidence="1">The sequence shown here is derived from an EMBL/GenBank/DDBJ whole genome shotgun (WGS) entry which is preliminary data.</text>
</comment>
<keyword evidence="1" id="KW-0540">Nuclease</keyword>
<keyword evidence="1" id="KW-0255">Endonuclease</keyword>
<dbReference type="HOGENOM" id="CLU_120987_0_0_10"/>
<evidence type="ECO:0000313" key="1">
    <source>
        <dbReference type="EMBL" id="EFA44624.1"/>
    </source>
</evidence>
<dbReference type="GO" id="GO:0009307">
    <property type="term" value="P:DNA restriction-modification system"/>
    <property type="evidence" value="ECO:0007669"/>
    <property type="project" value="InterPro"/>
</dbReference>
<keyword evidence="2" id="KW-1185">Reference proteome</keyword>
<evidence type="ECO:0000313" key="2">
    <source>
        <dbReference type="Proteomes" id="UP000003160"/>
    </source>
</evidence>
<proteinExistence type="predicted"/>
<keyword evidence="1" id="KW-0378">Hydrolase</keyword>
<dbReference type="InterPro" id="IPR019068">
    <property type="entry name" value="Restrct_endonuc_II_MjaI"/>
</dbReference>
<sequence>MASSKIKLDDVSSANGTQKVSLPKYSSQVINLANGYAKATRPDNVGQVSEDIKRFRDDETLSGYSNQDWINWHQNHYPNGIQKSTDEAWAMFVKMRNSLNTVTKDDIRKWEEDFVYSKTYDGLMVQNAIITKIANEIGSQNFRLATPEEEIQGIDGFINDHPVQIKSETYDRTGKLHNEELQCVVVSYTKKTKSILFDYNPEDFQ</sequence>
<protein>
    <submittedName>
        <fullName evidence="1">MjaI restriction endonuclease</fullName>
    </submittedName>
</protein>
<gene>
    <name evidence="1" type="ORF">HMPREF0645_0948</name>
</gene>
<dbReference type="GO" id="GO:0003677">
    <property type="term" value="F:DNA binding"/>
    <property type="evidence" value="ECO:0007669"/>
    <property type="project" value="InterPro"/>
</dbReference>
<accession>D1PVG3</accession>
<dbReference type="RefSeq" id="WP_007173062.1">
    <property type="nucleotide sequence ID" value="NZ_GG704780.1"/>
</dbReference>